<evidence type="ECO:0000256" key="11">
    <source>
        <dbReference type="ARBA" id="ARBA00031350"/>
    </source>
</evidence>
<name>A0A4R3L212_9BACL</name>
<evidence type="ECO:0000256" key="6">
    <source>
        <dbReference type="ARBA" id="ARBA00022603"/>
    </source>
</evidence>
<evidence type="ECO:0000256" key="10">
    <source>
        <dbReference type="ARBA" id="ARBA00031323"/>
    </source>
</evidence>
<dbReference type="RefSeq" id="WP_131925832.1">
    <property type="nucleotide sequence ID" value="NZ_SMAG01000007.1"/>
</dbReference>
<dbReference type="CDD" id="cd02440">
    <property type="entry name" value="AdoMet_MTases"/>
    <property type="match status" value="1"/>
</dbReference>
<organism evidence="12 13">
    <name type="scientific">Hazenella coriacea</name>
    <dbReference type="NCBI Taxonomy" id="1179467"/>
    <lineage>
        <taxon>Bacteria</taxon>
        <taxon>Bacillati</taxon>
        <taxon>Bacillota</taxon>
        <taxon>Bacilli</taxon>
        <taxon>Bacillales</taxon>
        <taxon>Thermoactinomycetaceae</taxon>
        <taxon>Hazenella</taxon>
    </lineage>
</organism>
<comment type="caution">
    <text evidence="12">The sequence shown here is derived from an EMBL/GenBank/DDBJ whole genome shotgun (WGS) entry which is preliminary data.</text>
</comment>
<keyword evidence="8" id="KW-0949">S-adenosyl-L-methionine</keyword>
<comment type="subcellular location">
    <subcellularLocation>
        <location evidence="1">Cytoplasm</location>
    </subcellularLocation>
</comment>
<evidence type="ECO:0000313" key="13">
    <source>
        <dbReference type="Proteomes" id="UP000294937"/>
    </source>
</evidence>
<dbReference type="GO" id="GO:0004719">
    <property type="term" value="F:protein-L-isoaspartate (D-aspartate) O-methyltransferase activity"/>
    <property type="evidence" value="ECO:0007669"/>
    <property type="project" value="UniProtKB-EC"/>
</dbReference>
<dbReference type="Gene3D" id="3.40.50.150">
    <property type="entry name" value="Vaccinia Virus protein VP39"/>
    <property type="match status" value="1"/>
</dbReference>
<accession>A0A4R3L212</accession>
<evidence type="ECO:0000256" key="8">
    <source>
        <dbReference type="ARBA" id="ARBA00022691"/>
    </source>
</evidence>
<dbReference type="EC" id="2.1.1.77" evidence="3"/>
<dbReference type="Pfam" id="PF01135">
    <property type="entry name" value="PCMT"/>
    <property type="match status" value="1"/>
</dbReference>
<evidence type="ECO:0000256" key="5">
    <source>
        <dbReference type="ARBA" id="ARBA00022490"/>
    </source>
</evidence>
<proteinExistence type="inferred from homology"/>
<keyword evidence="13" id="KW-1185">Reference proteome</keyword>
<dbReference type="AlphaFoldDB" id="A0A4R3L212"/>
<sequence length="135" mass="14975">MSRVDKAFQHVNRDVFVLKEDGSAVMQSTASQTIKESLELLNVREGNQVLEVGTGSGFSTSLLSYLVGSDGFVVSLDIEPEMTNRARELFKQKNIVNARFETKDGRKGDAEGAPYDCIVAWASAEYLPQNWINQL</sequence>
<dbReference type="InterPro" id="IPR000682">
    <property type="entry name" value="PCMT"/>
</dbReference>
<dbReference type="PANTHER" id="PTHR11579:SF0">
    <property type="entry name" value="PROTEIN-L-ISOASPARTATE(D-ASPARTATE) O-METHYLTRANSFERASE"/>
    <property type="match status" value="1"/>
</dbReference>
<dbReference type="EMBL" id="SMAG01000007">
    <property type="protein sequence ID" value="TCS93479.1"/>
    <property type="molecule type" value="Genomic_DNA"/>
</dbReference>
<dbReference type="PANTHER" id="PTHR11579">
    <property type="entry name" value="PROTEIN-L-ISOASPARTATE O-METHYLTRANSFERASE"/>
    <property type="match status" value="1"/>
</dbReference>
<evidence type="ECO:0000256" key="1">
    <source>
        <dbReference type="ARBA" id="ARBA00004496"/>
    </source>
</evidence>
<evidence type="ECO:0000256" key="9">
    <source>
        <dbReference type="ARBA" id="ARBA00030757"/>
    </source>
</evidence>
<evidence type="ECO:0000313" key="12">
    <source>
        <dbReference type="EMBL" id="TCS93479.1"/>
    </source>
</evidence>
<keyword evidence="6 12" id="KW-0489">Methyltransferase</keyword>
<protein>
    <recommendedName>
        <fullName evidence="4">Protein-L-isoaspartate O-methyltransferase</fullName>
        <ecNumber evidence="3">2.1.1.77</ecNumber>
    </recommendedName>
    <alternativeName>
        <fullName evidence="11">L-isoaspartyl protein carboxyl methyltransferase</fullName>
    </alternativeName>
    <alternativeName>
        <fullName evidence="9">Protein L-isoaspartyl methyltransferase</fullName>
    </alternativeName>
    <alternativeName>
        <fullName evidence="10">Protein-beta-aspartate methyltransferase</fullName>
    </alternativeName>
</protein>
<dbReference type="SUPFAM" id="SSF53335">
    <property type="entry name" value="S-adenosyl-L-methionine-dependent methyltransferases"/>
    <property type="match status" value="1"/>
</dbReference>
<comment type="similarity">
    <text evidence="2">Belongs to the methyltransferase superfamily. L-isoaspartyl/D-aspartyl protein methyltransferase family.</text>
</comment>
<evidence type="ECO:0000256" key="4">
    <source>
        <dbReference type="ARBA" id="ARBA00013346"/>
    </source>
</evidence>
<dbReference type="GO" id="GO:0032259">
    <property type="term" value="P:methylation"/>
    <property type="evidence" value="ECO:0007669"/>
    <property type="project" value="UniProtKB-KW"/>
</dbReference>
<evidence type="ECO:0000256" key="7">
    <source>
        <dbReference type="ARBA" id="ARBA00022679"/>
    </source>
</evidence>
<gene>
    <name evidence="12" type="ORF">EDD58_107127</name>
</gene>
<reference evidence="12 13" key="1">
    <citation type="submission" date="2019-03" db="EMBL/GenBank/DDBJ databases">
        <title>Genomic Encyclopedia of Type Strains, Phase IV (KMG-IV): sequencing the most valuable type-strain genomes for metagenomic binning, comparative biology and taxonomic classification.</title>
        <authorList>
            <person name="Goeker M."/>
        </authorList>
    </citation>
    <scope>NUCLEOTIDE SEQUENCE [LARGE SCALE GENOMIC DNA]</scope>
    <source>
        <strain evidence="12 13">DSM 45707</strain>
    </source>
</reference>
<dbReference type="Proteomes" id="UP000294937">
    <property type="component" value="Unassembled WGS sequence"/>
</dbReference>
<evidence type="ECO:0000256" key="2">
    <source>
        <dbReference type="ARBA" id="ARBA00005369"/>
    </source>
</evidence>
<dbReference type="InterPro" id="IPR029063">
    <property type="entry name" value="SAM-dependent_MTases_sf"/>
</dbReference>
<dbReference type="OrthoDB" id="323463at2"/>
<dbReference type="GO" id="GO:0005737">
    <property type="term" value="C:cytoplasm"/>
    <property type="evidence" value="ECO:0007669"/>
    <property type="project" value="UniProtKB-SubCell"/>
</dbReference>
<evidence type="ECO:0000256" key="3">
    <source>
        <dbReference type="ARBA" id="ARBA00011890"/>
    </source>
</evidence>
<keyword evidence="5" id="KW-0963">Cytoplasm</keyword>
<keyword evidence="7 12" id="KW-0808">Transferase</keyword>